<dbReference type="AlphaFoldDB" id="A0A6B2MCG1"/>
<organism evidence="1">
    <name type="scientific">Burkholderia cenocepacia</name>
    <dbReference type="NCBI Taxonomy" id="95486"/>
    <lineage>
        <taxon>Bacteria</taxon>
        <taxon>Pseudomonadati</taxon>
        <taxon>Pseudomonadota</taxon>
        <taxon>Betaproteobacteria</taxon>
        <taxon>Burkholderiales</taxon>
        <taxon>Burkholderiaceae</taxon>
        <taxon>Burkholderia</taxon>
        <taxon>Burkholderia cepacia complex</taxon>
    </lineage>
</organism>
<protein>
    <submittedName>
        <fullName evidence="1">Uncharacterized protein</fullName>
    </submittedName>
</protein>
<accession>A0A6B2MCG1</accession>
<gene>
    <name evidence="1" type="ORF">GFJ35_13155</name>
</gene>
<dbReference type="EMBL" id="JAAEAM010000012">
    <property type="protein sequence ID" value="NDV73023.1"/>
    <property type="molecule type" value="Genomic_DNA"/>
</dbReference>
<comment type="caution">
    <text evidence="1">The sequence shown here is derived from an EMBL/GenBank/DDBJ whole genome shotgun (WGS) entry which is preliminary data.</text>
</comment>
<proteinExistence type="predicted"/>
<reference evidence="1" key="1">
    <citation type="submission" date="2019-11" db="EMBL/GenBank/DDBJ databases">
        <title>Burkholderia cenocepacia CF.</title>
        <authorList>
            <person name="Vianna E.F."/>
            <person name="Marques E.A."/>
            <person name="Albano R.M."/>
            <person name="Leao R.S."/>
        </authorList>
    </citation>
    <scope>NUCLEOTIDE SEQUENCE</scope>
    <source>
        <strain evidence="1">MS-2140</strain>
    </source>
</reference>
<name>A0A6B2MCG1_9BURK</name>
<evidence type="ECO:0000313" key="1">
    <source>
        <dbReference type="EMBL" id="NDV73023.1"/>
    </source>
</evidence>
<sequence>MKFHPIMLRQPLPPFQSPSNRELREMWRRYQDNHEVRRLILEIARCRRQFRDAEDLRVTVQKVWDEDAGGHLVALYKLRLILQEEARFAEG</sequence>
<dbReference type="RefSeq" id="WP_163123837.1">
    <property type="nucleotide sequence ID" value="NZ_JAAEAM010000012.1"/>
</dbReference>